<dbReference type="Gene3D" id="3.40.50.2000">
    <property type="entry name" value="Glycogen Phosphorylase B"/>
    <property type="match status" value="3"/>
</dbReference>
<evidence type="ECO:0000313" key="2">
    <source>
        <dbReference type="EMBL" id="APS41582.1"/>
    </source>
</evidence>
<keyword evidence="2" id="KW-0808">Transferase</keyword>
<dbReference type="RefSeq" id="WP_075269426.1">
    <property type="nucleotide sequence ID" value="NZ_CP014332.1"/>
</dbReference>
<proteinExistence type="predicted"/>
<dbReference type="EMBL" id="CP014332">
    <property type="protein sequence ID" value="APS41582.1"/>
    <property type="molecule type" value="Genomic_DNA"/>
</dbReference>
<dbReference type="InterPro" id="IPR001296">
    <property type="entry name" value="Glyco_trans_1"/>
</dbReference>
<dbReference type="SUPFAM" id="SSF53756">
    <property type="entry name" value="UDP-Glycosyltransferase/glycogen phosphorylase"/>
    <property type="match status" value="1"/>
</dbReference>
<dbReference type="Pfam" id="PF00534">
    <property type="entry name" value="Glycos_transf_1"/>
    <property type="match status" value="1"/>
</dbReference>
<evidence type="ECO:0000313" key="3">
    <source>
        <dbReference type="Proteomes" id="UP000185473"/>
    </source>
</evidence>
<dbReference type="AlphaFoldDB" id="A0A1L6RAR5"/>
<sequence>MRKIFFITSTLPKIHGGRTKSLLQRAHLLNQKGIDITIVSTNYNSEYEETYSFFREQNRVLGNTSFENIYDYYKQKNSTKNVKVTWKEMLSKYVGDFSEYVKVKRSSQNDRTYFYRDGLPNFVVKGLDSGNIEFFALYRDWNFEPFKIFYVNNNGFVHKIETFGENKSRILQEFVTEEGLKYLSKTFKNGNTVTSINLNTASESVNFSNEKELFSYFFGDIFSENDVVVNDARLLDKPLLENKVGKRIFQLHNPHLEDPLDTLSGIKHSFKNILNANLPENSVIVTLTQKQKLDITSEIPSLKNKIAVIPHSTKKTRIQYDKRKNHFGVICRLHPQKNLNDVIMAFYLFDQEIKGYFLDIFGDGESRSELENQVKKLGLDKKVIFHGNVQNVNKAYQQIYALLITSNFEGFPLNALESLSNGTPIITYEVNYGPTDIVDEKSGWVAKSRTPEEFKRQMINAVNNPKNTLEVQERASYFSEENFVSRWLEVIDHDN</sequence>
<dbReference type="PANTHER" id="PTHR12526">
    <property type="entry name" value="GLYCOSYLTRANSFERASE"/>
    <property type="match status" value="1"/>
</dbReference>
<protein>
    <submittedName>
        <fullName evidence="2">Poly(Glycerol-phosphate) alpha-glucosyltransferase</fullName>
    </submittedName>
</protein>
<dbReference type="PANTHER" id="PTHR12526:SF630">
    <property type="entry name" value="GLYCOSYLTRANSFERASE"/>
    <property type="match status" value="1"/>
</dbReference>
<reference evidence="2 3" key="1">
    <citation type="submission" date="2016-02" db="EMBL/GenBank/DDBJ databases">
        <title>Complete Genome Sequence of Weissella jogaejeotgali FOL01.</title>
        <authorList>
            <person name="Lee J.-H."/>
            <person name="Ku H.-J."/>
        </authorList>
    </citation>
    <scope>NUCLEOTIDE SEQUENCE [LARGE SCALE GENOMIC DNA]</scope>
    <source>
        <strain evidence="2 3">FOL01</strain>
    </source>
</reference>
<dbReference type="GO" id="GO:0016757">
    <property type="term" value="F:glycosyltransferase activity"/>
    <property type="evidence" value="ECO:0007669"/>
    <property type="project" value="InterPro"/>
</dbReference>
<name>A0A1L6RAR5_9LACO</name>
<feature type="domain" description="Glycosyl transferase family 1" evidence="1">
    <location>
        <begin position="319"/>
        <end position="473"/>
    </location>
</feature>
<keyword evidence="3" id="KW-1185">Reference proteome</keyword>
<dbReference type="KEGG" id="wjo:FOL01_0723"/>
<dbReference type="STRING" id="1631871.FOL01_0723"/>
<evidence type="ECO:0000259" key="1">
    <source>
        <dbReference type="Pfam" id="PF00534"/>
    </source>
</evidence>
<gene>
    <name evidence="2" type="ORF">FOL01_0723</name>
</gene>
<organism evidence="2 3">
    <name type="scientific">Weissella jogaejeotgali</name>
    <dbReference type="NCBI Taxonomy" id="1631871"/>
    <lineage>
        <taxon>Bacteria</taxon>
        <taxon>Bacillati</taxon>
        <taxon>Bacillota</taxon>
        <taxon>Bacilli</taxon>
        <taxon>Lactobacillales</taxon>
        <taxon>Lactobacillaceae</taxon>
        <taxon>Weissella</taxon>
    </lineage>
</organism>
<accession>A0A1L6RAR5</accession>
<dbReference type="Proteomes" id="UP000185473">
    <property type="component" value="Chromosome"/>
</dbReference>